<evidence type="ECO:0000313" key="2">
    <source>
        <dbReference type="EMBL" id="NMV41954.1"/>
    </source>
</evidence>
<dbReference type="EMBL" id="JABBZM010000042">
    <property type="protein sequence ID" value="NMV41954.1"/>
    <property type="molecule type" value="Genomic_DNA"/>
</dbReference>
<sequence>MPSTVRRALVIAGLATILPRCAWSAPEQLEVSLSFNRQLNALVTSATQLLRLRRTMEAIELLAQANALVEGNPATRWPWRIRVGPVYGHALLGLGRNEEALQILERTLDAVEQVRVENVPPFRRVLDHWDTGMGQELLNTEFKRQLVAVAVTDGPSAHTLDELVFDESIGSSEPLFTLGRALVVCGKAEALIRLYQEKVAGAVISPADNIAAGVAREHRSFKFGVLLGKCEQSAVAEQAFSRALQLNFERLQDMAGRVPSHTAMLAGFGVGREMLSLRLGHFLSQPKAVTPAADGALELVQLIVQYKGLGVRYAEDINLLLRTSQDSAVIGIRPQLGALEDQMAELSGTNEGFSRFLALSVQQSQLLMQVLPGLRTQGAEAVIQPGATLLPEILRALGRDAAIGFMEYRAWQSFVAGSKERRYLRYCITGDTIQLQDVGSCDVVDQEIYRFRGALLTGNDGHSHGSLLARQLLSDLPGGVEAADHWVIDPDGALTLLPFEALPDTDGPLLLRRSVRYVTSLAQLDHARKSRPAEGPACILANPAYPQMRQQSKTDSSLRMSVGHFERGLGPVSPLPDTALEAASVKRSLARLAFEVASFEGQRATPDALLGLKQPPKILHVASHAVFLESVAASTGAVPGRAASGASIVDLVLPGRRAALVLSGEQAPAILLAKDLVRLPLSGTRLVVLSGCDTGNGDVDVGEGVASLRRALEQAGATSTVTSLWSVPSQATAGLMSEFYLGLERGLRKSQALQEAKQKLHGQGHPASAWAGFLLAGSDEPLEKWPH</sequence>
<dbReference type="PANTHER" id="PTHR10098">
    <property type="entry name" value="RAPSYN-RELATED"/>
    <property type="match status" value="1"/>
</dbReference>
<evidence type="ECO:0000259" key="1">
    <source>
        <dbReference type="Pfam" id="PF12770"/>
    </source>
</evidence>
<feature type="domain" description="CHAT" evidence="1">
    <location>
        <begin position="479"/>
        <end position="778"/>
    </location>
</feature>
<comment type="caution">
    <text evidence="2">The sequence shown here is derived from an EMBL/GenBank/DDBJ whole genome shotgun (WGS) entry which is preliminary data.</text>
</comment>
<dbReference type="RefSeq" id="WP_169341934.1">
    <property type="nucleotide sequence ID" value="NZ_JABBZM010000042.1"/>
</dbReference>
<dbReference type="InterPro" id="IPR024983">
    <property type="entry name" value="CHAT_dom"/>
</dbReference>
<dbReference type="Proteomes" id="UP000575469">
    <property type="component" value="Unassembled WGS sequence"/>
</dbReference>
<organism evidence="2 3">
    <name type="scientific">Ralstonia insidiosa</name>
    <dbReference type="NCBI Taxonomy" id="190721"/>
    <lineage>
        <taxon>Bacteria</taxon>
        <taxon>Pseudomonadati</taxon>
        <taxon>Pseudomonadota</taxon>
        <taxon>Betaproteobacteria</taxon>
        <taxon>Burkholderiales</taxon>
        <taxon>Burkholderiaceae</taxon>
        <taxon>Ralstonia</taxon>
    </lineage>
</organism>
<evidence type="ECO:0000313" key="3">
    <source>
        <dbReference type="Proteomes" id="UP000575469"/>
    </source>
</evidence>
<reference evidence="2 3" key="1">
    <citation type="submission" date="2020-04" db="EMBL/GenBank/DDBJ databases">
        <title>Ralstonia insidiosa genome sequencing and assembly.</title>
        <authorList>
            <person name="Martins R.C.R."/>
            <person name="Perdigao-Neto L.V."/>
            <person name="Levin A.S.S."/>
            <person name="Costa S.F."/>
        </authorList>
    </citation>
    <scope>NUCLEOTIDE SEQUENCE [LARGE SCALE GENOMIC DNA]</scope>
    <source>
        <strain evidence="2 3">5047</strain>
    </source>
</reference>
<dbReference type="SUPFAM" id="SSF48452">
    <property type="entry name" value="TPR-like"/>
    <property type="match status" value="1"/>
</dbReference>
<dbReference type="Pfam" id="PF12770">
    <property type="entry name" value="CHAT"/>
    <property type="match status" value="1"/>
</dbReference>
<dbReference type="PANTHER" id="PTHR10098:SF108">
    <property type="entry name" value="TETRATRICOPEPTIDE REPEAT PROTEIN 28"/>
    <property type="match status" value="1"/>
</dbReference>
<dbReference type="AlphaFoldDB" id="A0A848PBB4"/>
<proteinExistence type="predicted"/>
<protein>
    <submittedName>
        <fullName evidence="2">CHAT domain-containing protein</fullName>
    </submittedName>
</protein>
<accession>A0A848PBB4</accession>
<name>A0A848PBB4_9RALS</name>
<dbReference type="InterPro" id="IPR011990">
    <property type="entry name" value="TPR-like_helical_dom_sf"/>
</dbReference>
<gene>
    <name evidence="2" type="ORF">HGR00_28975</name>
</gene>